<dbReference type="AlphaFoldDB" id="A0A132P6W2"/>
<dbReference type="Gene3D" id="3.40.50.510">
    <property type="entry name" value="Phosphotransferase system, mannose-type IIA component"/>
    <property type="match status" value="1"/>
</dbReference>
<protein>
    <submittedName>
        <fullName evidence="3">PTS N-acetylglucosamine transporter subunit IIBC</fullName>
    </submittedName>
</protein>
<dbReference type="GO" id="GO:0016740">
    <property type="term" value="F:transferase activity"/>
    <property type="evidence" value="ECO:0007669"/>
    <property type="project" value="UniProtKB-KW"/>
</dbReference>
<feature type="domain" description="PTS EIIA type-4" evidence="2">
    <location>
        <begin position="1"/>
        <end position="122"/>
    </location>
</feature>
<keyword evidence="1" id="KW-0808">Transferase</keyword>
<reference evidence="3 4" key="1">
    <citation type="submission" date="2016-01" db="EMBL/GenBank/DDBJ databases">
        <title>Molecular Mechanisms for transfer of large genomic segments between Enterococcus faecium strains.</title>
        <authorList>
            <person name="Garcia-Solache M.A."/>
            <person name="Lebreton F."/>
            <person name="Mclaughlin R.E."/>
            <person name="Whiteaker J.D."/>
            <person name="Gilmore M.S."/>
            <person name="Rice L.B."/>
        </authorList>
    </citation>
    <scope>NUCLEOTIDE SEQUENCE [LARGE SCALE GENOMIC DNA]</scope>
    <source>
        <strain evidence="3 4">D344RRF x C68</strain>
    </source>
</reference>
<dbReference type="PANTHER" id="PTHR33799">
    <property type="entry name" value="PTS PERMEASE-RELATED-RELATED"/>
    <property type="match status" value="1"/>
</dbReference>
<comment type="caution">
    <text evidence="3">The sequence shown here is derived from an EMBL/GenBank/DDBJ whole genome shotgun (WGS) entry which is preliminary data.</text>
</comment>
<name>A0A132P6W2_ENTFC</name>
<dbReference type="Pfam" id="PF03610">
    <property type="entry name" value="EIIA-man"/>
    <property type="match status" value="1"/>
</dbReference>
<sequence>MKKIIVATHYRLAEGFKSTLGYIAPNMVEIIAINAYLENTSVENQVQAALDQFEADEQILVFTDLLGGSVNQTFAKFLDRYNIQLIAGVNLPILMTLALAIGSNDLSETTIRQAIEESRQQIVYVNDLLQVSAMDDMDE</sequence>
<dbReference type="PANTHER" id="PTHR33799:SF1">
    <property type="entry name" value="PTS SYSTEM MANNOSE-SPECIFIC EIIAB COMPONENT-RELATED"/>
    <property type="match status" value="1"/>
</dbReference>
<dbReference type="PROSITE" id="PS51096">
    <property type="entry name" value="PTS_EIIA_TYPE_4"/>
    <property type="match status" value="1"/>
</dbReference>
<dbReference type="RefSeq" id="WP_002299148.1">
    <property type="nucleotide sequence ID" value="NZ_CAMRQH010000023.1"/>
</dbReference>
<dbReference type="EMBL" id="LRHK01000001">
    <property type="protein sequence ID" value="KWX17722.1"/>
    <property type="molecule type" value="Genomic_DNA"/>
</dbReference>
<gene>
    <name evidence="3" type="ORF">AWT83_04100</name>
</gene>
<evidence type="ECO:0000313" key="3">
    <source>
        <dbReference type="EMBL" id="KWX17722.1"/>
    </source>
</evidence>
<dbReference type="InterPro" id="IPR004701">
    <property type="entry name" value="PTS_EIIA_man-typ"/>
</dbReference>
<dbReference type="GO" id="GO:0016020">
    <property type="term" value="C:membrane"/>
    <property type="evidence" value="ECO:0007669"/>
    <property type="project" value="InterPro"/>
</dbReference>
<proteinExistence type="predicted"/>
<accession>A0A132P6W2</accession>
<evidence type="ECO:0000256" key="1">
    <source>
        <dbReference type="ARBA" id="ARBA00022679"/>
    </source>
</evidence>
<evidence type="ECO:0000313" key="4">
    <source>
        <dbReference type="Proteomes" id="UP000070452"/>
    </source>
</evidence>
<dbReference type="Proteomes" id="UP000070452">
    <property type="component" value="Unassembled WGS sequence"/>
</dbReference>
<dbReference type="SUPFAM" id="SSF53062">
    <property type="entry name" value="PTS system fructose IIA component-like"/>
    <property type="match status" value="1"/>
</dbReference>
<dbReference type="InterPro" id="IPR036662">
    <property type="entry name" value="PTS_EIIA_man-typ_sf"/>
</dbReference>
<evidence type="ECO:0000259" key="2">
    <source>
        <dbReference type="PROSITE" id="PS51096"/>
    </source>
</evidence>
<organism evidence="3 4">
    <name type="scientific">Enterococcus faecium</name>
    <name type="common">Streptococcus faecium</name>
    <dbReference type="NCBI Taxonomy" id="1352"/>
    <lineage>
        <taxon>Bacteria</taxon>
        <taxon>Bacillati</taxon>
        <taxon>Bacillota</taxon>
        <taxon>Bacilli</taxon>
        <taxon>Lactobacillales</taxon>
        <taxon>Enterococcaceae</taxon>
        <taxon>Enterococcus</taxon>
    </lineage>
</organism>
<dbReference type="InterPro" id="IPR051471">
    <property type="entry name" value="Bacterial_PTS_sugar_comp"/>
</dbReference>
<dbReference type="GO" id="GO:0009401">
    <property type="term" value="P:phosphoenolpyruvate-dependent sugar phosphotransferase system"/>
    <property type="evidence" value="ECO:0007669"/>
    <property type="project" value="InterPro"/>
</dbReference>